<proteinExistence type="predicted"/>
<dbReference type="Proteomes" id="UP001153678">
    <property type="component" value="Unassembled WGS sequence"/>
</dbReference>
<evidence type="ECO:0000259" key="1">
    <source>
        <dbReference type="Pfam" id="PF13358"/>
    </source>
</evidence>
<sequence>MADYASQLVGQPITRFIISRILKKHEINRKKVSYRYREMNYEKAEEFASEYFSLLDFPILALDECSFHIGEAPRYGYSKRGSRVVSQRTGKKRAVKAEDFHEFLSEIKLPTNEKTYLVMDNVRIHHASWACRKLGLSTIKELLESKNIEPLYLPAYAPMLNPTEFCFNFIRHYVEKSKPETEEELEQAIDKTIDMLGEKDMTKFFGHCYFKRPNYI</sequence>
<name>A0A9W4STM6_9GLOM</name>
<dbReference type="InterPro" id="IPR036397">
    <property type="entry name" value="RNaseH_sf"/>
</dbReference>
<dbReference type="GO" id="GO:0003676">
    <property type="term" value="F:nucleic acid binding"/>
    <property type="evidence" value="ECO:0007669"/>
    <property type="project" value="InterPro"/>
</dbReference>
<accession>A0A9W4STM6</accession>
<dbReference type="Pfam" id="PF13358">
    <property type="entry name" value="DDE_3"/>
    <property type="match status" value="1"/>
</dbReference>
<comment type="caution">
    <text evidence="2">The sequence shown here is derived from an EMBL/GenBank/DDBJ whole genome shotgun (WGS) entry which is preliminary data.</text>
</comment>
<dbReference type="PANTHER" id="PTHR46564:SF1">
    <property type="entry name" value="TRANSPOSASE"/>
    <property type="match status" value="1"/>
</dbReference>
<dbReference type="AlphaFoldDB" id="A0A9W4STM6"/>
<evidence type="ECO:0000313" key="2">
    <source>
        <dbReference type="EMBL" id="CAI2181029.1"/>
    </source>
</evidence>
<feature type="domain" description="Tc1-like transposase DDE" evidence="1">
    <location>
        <begin position="94"/>
        <end position="185"/>
    </location>
</feature>
<evidence type="ECO:0000313" key="3">
    <source>
        <dbReference type="Proteomes" id="UP001153678"/>
    </source>
</evidence>
<reference evidence="2" key="1">
    <citation type="submission" date="2022-08" db="EMBL/GenBank/DDBJ databases">
        <authorList>
            <person name="Kallberg Y."/>
            <person name="Tangrot J."/>
            <person name="Rosling A."/>
        </authorList>
    </citation>
    <scope>NUCLEOTIDE SEQUENCE</scope>
    <source>
        <strain evidence="2">Wild A</strain>
    </source>
</reference>
<protein>
    <submittedName>
        <fullName evidence="2">12837_t:CDS:1</fullName>
    </submittedName>
</protein>
<dbReference type="EMBL" id="CAMKVN010002420">
    <property type="protein sequence ID" value="CAI2181029.1"/>
    <property type="molecule type" value="Genomic_DNA"/>
</dbReference>
<dbReference type="InterPro" id="IPR038717">
    <property type="entry name" value="Tc1-like_DDE_dom"/>
</dbReference>
<dbReference type="PANTHER" id="PTHR46564">
    <property type="entry name" value="TRANSPOSASE"/>
    <property type="match status" value="1"/>
</dbReference>
<organism evidence="2 3">
    <name type="scientific">Funneliformis geosporum</name>
    <dbReference type="NCBI Taxonomy" id="1117311"/>
    <lineage>
        <taxon>Eukaryota</taxon>
        <taxon>Fungi</taxon>
        <taxon>Fungi incertae sedis</taxon>
        <taxon>Mucoromycota</taxon>
        <taxon>Glomeromycotina</taxon>
        <taxon>Glomeromycetes</taxon>
        <taxon>Glomerales</taxon>
        <taxon>Glomeraceae</taxon>
        <taxon>Funneliformis</taxon>
    </lineage>
</organism>
<dbReference type="Gene3D" id="3.30.420.10">
    <property type="entry name" value="Ribonuclease H-like superfamily/Ribonuclease H"/>
    <property type="match status" value="1"/>
</dbReference>
<gene>
    <name evidence="2" type="ORF">FWILDA_LOCUS9879</name>
</gene>
<keyword evidence="3" id="KW-1185">Reference proteome</keyword>
<dbReference type="OrthoDB" id="2266637at2759"/>